<evidence type="ECO:0000256" key="1">
    <source>
        <dbReference type="ARBA" id="ARBA00004606"/>
    </source>
</evidence>
<dbReference type="GO" id="GO:0006883">
    <property type="term" value="P:intracellular sodium ion homeostasis"/>
    <property type="evidence" value="ECO:0007669"/>
    <property type="project" value="TreeGrafter"/>
</dbReference>
<dbReference type="PANTHER" id="PTHR11523">
    <property type="entry name" value="SODIUM/POTASSIUM-DEPENDENT ATPASE BETA SUBUNIT"/>
    <property type="match status" value="1"/>
</dbReference>
<comment type="similarity">
    <text evidence="2">Belongs to the X(+)/potassium ATPases subunit beta family.</text>
</comment>
<evidence type="ECO:0000256" key="3">
    <source>
        <dbReference type="ARBA" id="ARBA00022692"/>
    </source>
</evidence>
<accession>A0AA36DB27</accession>
<keyword evidence="6 7" id="KW-0472">Membrane</keyword>
<keyword evidence="5 7" id="KW-1133">Transmembrane helix</keyword>
<dbReference type="GO" id="GO:0001671">
    <property type="term" value="F:ATPase activator activity"/>
    <property type="evidence" value="ECO:0007669"/>
    <property type="project" value="TreeGrafter"/>
</dbReference>
<sequence length="329" mass="38087">MSVRYQAVDENECPEGPYFAGSRSDKSPIIYNSFSNDSSWKDLLRLPNEPRKRRLFIAATTFAIALFVFFMLSVAVAKITLIKGINDDRANTKYGLQLIPDLRVHKSGSFIYSAYNSPSYNSIKQKYVTEIDKFLDIYWKEQLERQRYMTDCTVYDKPKDKWCRFSAKKHFKTNGECSPRNNYGFDSGEPCLLFAFKDEINWSPDWVNRNTLDYLPFKCEIKTSYNTYGINATYYPSVDAYPAYGGFAMDKIPSSPIKGENGYVVDNDGEILYDLPALVFVKLRRNTHNVKLNFVCSIKDSVEHYQFSNMDAFVGLKDIRFTIETYDEP</sequence>
<dbReference type="AlphaFoldDB" id="A0AA36DB27"/>
<evidence type="ECO:0000256" key="2">
    <source>
        <dbReference type="ARBA" id="ARBA00005876"/>
    </source>
</evidence>
<proteinExistence type="inferred from homology"/>
<organism evidence="8 9">
    <name type="scientific">Mesorhabditis spiculigera</name>
    <dbReference type="NCBI Taxonomy" id="96644"/>
    <lineage>
        <taxon>Eukaryota</taxon>
        <taxon>Metazoa</taxon>
        <taxon>Ecdysozoa</taxon>
        <taxon>Nematoda</taxon>
        <taxon>Chromadorea</taxon>
        <taxon>Rhabditida</taxon>
        <taxon>Rhabditina</taxon>
        <taxon>Rhabditomorpha</taxon>
        <taxon>Rhabditoidea</taxon>
        <taxon>Rhabditidae</taxon>
        <taxon>Mesorhabditinae</taxon>
        <taxon>Mesorhabditis</taxon>
    </lineage>
</organism>
<dbReference type="GO" id="GO:1990573">
    <property type="term" value="P:potassium ion import across plasma membrane"/>
    <property type="evidence" value="ECO:0007669"/>
    <property type="project" value="TreeGrafter"/>
</dbReference>
<evidence type="ECO:0000256" key="5">
    <source>
        <dbReference type="ARBA" id="ARBA00022989"/>
    </source>
</evidence>
<dbReference type="InterPro" id="IPR038702">
    <property type="entry name" value="Na/K_ATPase_sub_beta_sf"/>
</dbReference>
<evidence type="ECO:0000313" key="9">
    <source>
        <dbReference type="Proteomes" id="UP001177023"/>
    </source>
</evidence>
<evidence type="ECO:0000256" key="6">
    <source>
        <dbReference type="ARBA" id="ARBA00023136"/>
    </source>
</evidence>
<comment type="caution">
    <text evidence="8">The sequence shown here is derived from an EMBL/GenBank/DDBJ whole genome shotgun (WGS) entry which is preliminary data.</text>
</comment>
<dbReference type="PANTHER" id="PTHR11523:SF28">
    <property type="entry name" value="NA_K-ATPASE BETA SUBUNIT ISOFORM 4-RELATED"/>
    <property type="match status" value="1"/>
</dbReference>
<reference evidence="8" key="1">
    <citation type="submission" date="2023-06" db="EMBL/GenBank/DDBJ databases">
        <authorList>
            <person name="Delattre M."/>
        </authorList>
    </citation>
    <scope>NUCLEOTIDE SEQUENCE</scope>
    <source>
        <strain evidence="8">AF72</strain>
    </source>
</reference>
<dbReference type="GO" id="GO:0036376">
    <property type="term" value="P:sodium ion export across plasma membrane"/>
    <property type="evidence" value="ECO:0007669"/>
    <property type="project" value="TreeGrafter"/>
</dbReference>
<dbReference type="GO" id="GO:0005890">
    <property type="term" value="C:sodium:potassium-exchanging ATPase complex"/>
    <property type="evidence" value="ECO:0007669"/>
    <property type="project" value="InterPro"/>
</dbReference>
<dbReference type="InterPro" id="IPR000402">
    <property type="entry name" value="Na/K_ATPase_sub_beta"/>
</dbReference>
<feature type="non-terminal residue" evidence="8">
    <location>
        <position position="329"/>
    </location>
</feature>
<evidence type="ECO:0000313" key="8">
    <source>
        <dbReference type="EMBL" id="CAJ0583090.1"/>
    </source>
</evidence>
<dbReference type="EMBL" id="CATQJA010002665">
    <property type="protein sequence ID" value="CAJ0583090.1"/>
    <property type="molecule type" value="Genomic_DNA"/>
</dbReference>
<protein>
    <submittedName>
        <fullName evidence="8">Uncharacterized protein</fullName>
    </submittedName>
</protein>
<dbReference type="GO" id="GO:0030007">
    <property type="term" value="P:intracellular potassium ion homeostasis"/>
    <property type="evidence" value="ECO:0007669"/>
    <property type="project" value="TreeGrafter"/>
</dbReference>
<keyword evidence="3 7" id="KW-0812">Transmembrane</keyword>
<dbReference type="Proteomes" id="UP001177023">
    <property type="component" value="Unassembled WGS sequence"/>
</dbReference>
<comment type="subcellular location">
    <subcellularLocation>
        <location evidence="1">Membrane</location>
        <topology evidence="1">Single-pass type II membrane protein</topology>
    </subcellularLocation>
</comment>
<gene>
    <name evidence="8" type="ORF">MSPICULIGERA_LOCUS21202</name>
</gene>
<keyword evidence="9" id="KW-1185">Reference proteome</keyword>
<evidence type="ECO:0000256" key="7">
    <source>
        <dbReference type="SAM" id="Phobius"/>
    </source>
</evidence>
<dbReference type="Gene3D" id="2.60.40.1660">
    <property type="entry name" value="Na, k-atpase alpha subunit"/>
    <property type="match status" value="1"/>
</dbReference>
<feature type="transmembrane region" description="Helical" evidence="7">
    <location>
        <begin position="55"/>
        <end position="77"/>
    </location>
</feature>
<evidence type="ECO:0000256" key="4">
    <source>
        <dbReference type="ARBA" id="ARBA00022968"/>
    </source>
</evidence>
<name>A0AA36DB27_9BILA</name>
<dbReference type="Pfam" id="PF00287">
    <property type="entry name" value="Na_K-ATPase"/>
    <property type="match status" value="1"/>
</dbReference>
<keyword evidence="4" id="KW-0735">Signal-anchor</keyword>